<dbReference type="GO" id="GO:0005524">
    <property type="term" value="F:ATP binding"/>
    <property type="evidence" value="ECO:0007669"/>
    <property type="project" value="UniProtKB-KW"/>
</dbReference>
<feature type="compositionally biased region" description="Basic and acidic residues" evidence="9">
    <location>
        <begin position="139"/>
        <end position="156"/>
    </location>
</feature>
<accession>A0A9K3KS83</accession>
<dbReference type="GO" id="GO:0008033">
    <property type="term" value="P:tRNA processing"/>
    <property type="evidence" value="ECO:0007669"/>
    <property type="project" value="UniProtKB-KW"/>
</dbReference>
<proteinExistence type="predicted"/>
<dbReference type="GO" id="GO:0000408">
    <property type="term" value="C:EKC/KEOPS complex"/>
    <property type="evidence" value="ECO:0007669"/>
    <property type="project" value="TreeGrafter"/>
</dbReference>
<dbReference type="InterPro" id="IPR000719">
    <property type="entry name" value="Prot_kinase_dom"/>
</dbReference>
<comment type="catalytic activity">
    <reaction evidence="8">
        <text>L-seryl-[protein] + ATP = O-phospho-L-seryl-[protein] + ADP + H(+)</text>
        <dbReference type="Rhea" id="RHEA:17989"/>
        <dbReference type="Rhea" id="RHEA-COMP:9863"/>
        <dbReference type="Rhea" id="RHEA-COMP:11604"/>
        <dbReference type="ChEBI" id="CHEBI:15378"/>
        <dbReference type="ChEBI" id="CHEBI:29999"/>
        <dbReference type="ChEBI" id="CHEBI:30616"/>
        <dbReference type="ChEBI" id="CHEBI:83421"/>
        <dbReference type="ChEBI" id="CHEBI:456216"/>
        <dbReference type="EC" id="2.7.11.1"/>
    </reaction>
</comment>
<dbReference type="EMBL" id="JAGRRH010000019">
    <property type="protein sequence ID" value="KAG7349069.1"/>
    <property type="molecule type" value="Genomic_DNA"/>
</dbReference>
<dbReference type="PANTHER" id="PTHR12209:SF0">
    <property type="entry name" value="EKC_KEOPS COMPLEX SUBUNIT TP53RK"/>
    <property type="match status" value="1"/>
</dbReference>
<dbReference type="GO" id="GO:0070525">
    <property type="term" value="P:tRNA threonylcarbamoyladenosine metabolic process"/>
    <property type="evidence" value="ECO:0007669"/>
    <property type="project" value="TreeGrafter"/>
</dbReference>
<feature type="domain" description="Protein kinase" evidence="10">
    <location>
        <begin position="12"/>
        <end position="296"/>
    </location>
</feature>
<dbReference type="OrthoDB" id="3399at2759"/>
<dbReference type="AlphaFoldDB" id="A0A9K3KS83"/>
<gene>
    <name evidence="11" type="ORF">IV203_011666</name>
</gene>
<keyword evidence="2" id="KW-0808">Transferase</keyword>
<dbReference type="InterPro" id="IPR008266">
    <property type="entry name" value="Tyr_kinase_AS"/>
</dbReference>
<evidence type="ECO:0000256" key="1">
    <source>
        <dbReference type="ARBA" id="ARBA00012513"/>
    </source>
</evidence>
<sequence>MTVQIVFDPSPSSDWTLLSQGAEARVWRVPTNNDTNRSTTMEVDDDGSALKPPSFLVCKERFAKAYRHPDLDTKLTKSRCRSEARLLEKCVKMGLSHQVPAVVRVDPPKLFLEYLDGPNLKTFLQQRAKQQQQKRKRHRQEEEEEPHHQQTEIMEEKDSFSSIDFDDLAKRMGQLIGKLHNIDIIHGDLTTSNMMMMTTRVPTNDNEEIIEIDDNQPYRLILLDFGLGKSTTSVEEHAVDLYVLERALQSTHPELPTDFMESLLQEYATIREAKAREVLQRLEEVRKRGRKRECFG</sequence>
<comment type="caution">
    <text evidence="11">The sequence shown here is derived from an EMBL/GenBank/DDBJ whole genome shotgun (WGS) entry which is preliminary data.</text>
</comment>
<dbReference type="GO" id="GO:0005634">
    <property type="term" value="C:nucleus"/>
    <property type="evidence" value="ECO:0007669"/>
    <property type="project" value="TreeGrafter"/>
</dbReference>
<feature type="region of interest" description="Disordered" evidence="9">
    <location>
        <begin position="126"/>
        <end position="156"/>
    </location>
</feature>
<keyword evidence="4" id="KW-0547">Nucleotide-binding</keyword>
<dbReference type="Proteomes" id="UP000693970">
    <property type="component" value="Unassembled WGS sequence"/>
</dbReference>
<name>A0A9K3KS83_9STRA</name>
<evidence type="ECO:0000256" key="3">
    <source>
        <dbReference type="ARBA" id="ARBA00022694"/>
    </source>
</evidence>
<keyword evidence="6" id="KW-0067">ATP-binding</keyword>
<evidence type="ECO:0000256" key="8">
    <source>
        <dbReference type="ARBA" id="ARBA00048679"/>
    </source>
</evidence>
<evidence type="ECO:0000256" key="2">
    <source>
        <dbReference type="ARBA" id="ARBA00022679"/>
    </source>
</evidence>
<comment type="catalytic activity">
    <reaction evidence="7">
        <text>L-threonyl-[protein] + ATP = O-phospho-L-threonyl-[protein] + ADP + H(+)</text>
        <dbReference type="Rhea" id="RHEA:46608"/>
        <dbReference type="Rhea" id="RHEA-COMP:11060"/>
        <dbReference type="Rhea" id="RHEA-COMP:11605"/>
        <dbReference type="ChEBI" id="CHEBI:15378"/>
        <dbReference type="ChEBI" id="CHEBI:30013"/>
        <dbReference type="ChEBI" id="CHEBI:30616"/>
        <dbReference type="ChEBI" id="CHEBI:61977"/>
        <dbReference type="ChEBI" id="CHEBI:456216"/>
        <dbReference type="EC" id="2.7.11.1"/>
    </reaction>
</comment>
<evidence type="ECO:0000259" key="10">
    <source>
        <dbReference type="PROSITE" id="PS50011"/>
    </source>
</evidence>
<dbReference type="EC" id="2.7.11.1" evidence="1"/>
<organism evidence="11 12">
    <name type="scientific">Nitzschia inconspicua</name>
    <dbReference type="NCBI Taxonomy" id="303405"/>
    <lineage>
        <taxon>Eukaryota</taxon>
        <taxon>Sar</taxon>
        <taxon>Stramenopiles</taxon>
        <taxon>Ochrophyta</taxon>
        <taxon>Bacillariophyta</taxon>
        <taxon>Bacillariophyceae</taxon>
        <taxon>Bacillariophycidae</taxon>
        <taxon>Bacillariales</taxon>
        <taxon>Bacillariaceae</taxon>
        <taxon>Nitzschia</taxon>
    </lineage>
</organism>
<evidence type="ECO:0000256" key="5">
    <source>
        <dbReference type="ARBA" id="ARBA00022777"/>
    </source>
</evidence>
<evidence type="ECO:0000313" key="11">
    <source>
        <dbReference type="EMBL" id="KAG7349069.1"/>
    </source>
</evidence>
<keyword evidence="12" id="KW-1185">Reference proteome</keyword>
<evidence type="ECO:0000256" key="9">
    <source>
        <dbReference type="SAM" id="MobiDB-lite"/>
    </source>
</evidence>
<dbReference type="PROSITE" id="PS00109">
    <property type="entry name" value="PROTEIN_KINASE_TYR"/>
    <property type="match status" value="1"/>
</dbReference>
<evidence type="ECO:0000313" key="12">
    <source>
        <dbReference type="Proteomes" id="UP000693970"/>
    </source>
</evidence>
<evidence type="ECO:0000256" key="7">
    <source>
        <dbReference type="ARBA" id="ARBA00047899"/>
    </source>
</evidence>
<dbReference type="GO" id="GO:0005829">
    <property type="term" value="C:cytosol"/>
    <property type="evidence" value="ECO:0007669"/>
    <property type="project" value="TreeGrafter"/>
</dbReference>
<protein>
    <recommendedName>
        <fullName evidence="1">non-specific serine/threonine protein kinase</fullName>
        <ecNumber evidence="1">2.7.11.1</ecNumber>
    </recommendedName>
</protein>
<dbReference type="GO" id="GO:0004674">
    <property type="term" value="F:protein serine/threonine kinase activity"/>
    <property type="evidence" value="ECO:0007669"/>
    <property type="project" value="UniProtKB-EC"/>
</dbReference>
<evidence type="ECO:0000256" key="4">
    <source>
        <dbReference type="ARBA" id="ARBA00022741"/>
    </source>
</evidence>
<reference evidence="11" key="2">
    <citation type="submission" date="2021-04" db="EMBL/GenBank/DDBJ databases">
        <authorList>
            <person name="Podell S."/>
        </authorList>
    </citation>
    <scope>NUCLEOTIDE SEQUENCE</scope>
    <source>
        <strain evidence="11">Hildebrandi</strain>
    </source>
</reference>
<evidence type="ECO:0000256" key="6">
    <source>
        <dbReference type="ARBA" id="ARBA00022840"/>
    </source>
</evidence>
<reference evidence="11" key="1">
    <citation type="journal article" date="2021" name="Sci. Rep.">
        <title>Diploid genomic architecture of Nitzschia inconspicua, an elite biomass production diatom.</title>
        <authorList>
            <person name="Oliver A."/>
            <person name="Podell S."/>
            <person name="Pinowska A."/>
            <person name="Traller J.C."/>
            <person name="Smith S.R."/>
            <person name="McClure R."/>
            <person name="Beliaev A."/>
            <person name="Bohutskyi P."/>
            <person name="Hill E.A."/>
            <person name="Rabines A."/>
            <person name="Zheng H."/>
            <person name="Allen L.Z."/>
            <person name="Kuo A."/>
            <person name="Grigoriev I.V."/>
            <person name="Allen A.E."/>
            <person name="Hazlebeck D."/>
            <person name="Allen E.E."/>
        </authorList>
    </citation>
    <scope>NUCLEOTIDE SEQUENCE</scope>
    <source>
        <strain evidence="11">Hildebrandi</strain>
    </source>
</reference>
<dbReference type="PANTHER" id="PTHR12209">
    <property type="entry name" value="NON-SPECIFIC SERINE/THREONINE PROTEIN KINASE"/>
    <property type="match status" value="1"/>
</dbReference>
<dbReference type="PROSITE" id="PS50011">
    <property type="entry name" value="PROTEIN_KINASE_DOM"/>
    <property type="match status" value="1"/>
</dbReference>
<keyword evidence="3" id="KW-0819">tRNA processing</keyword>
<keyword evidence="5" id="KW-0418">Kinase</keyword>